<dbReference type="InterPro" id="IPR002110">
    <property type="entry name" value="Ankyrin_rpt"/>
</dbReference>
<feature type="compositionally biased region" description="Pro residues" evidence="4">
    <location>
        <begin position="545"/>
        <end position="555"/>
    </location>
</feature>
<dbReference type="eggNOG" id="KOG0507">
    <property type="taxonomic scope" value="Eukaryota"/>
</dbReference>
<name>F2TXK6_SALR5</name>
<dbReference type="Gene3D" id="2.30.29.30">
    <property type="entry name" value="Pleckstrin-homology domain (PH domain)/Phosphotyrosine-binding domain (PTB)"/>
    <property type="match status" value="1"/>
</dbReference>
<gene>
    <name evidence="6" type="ORF">PTSG_11646</name>
</gene>
<dbReference type="RefSeq" id="XP_004998290.1">
    <property type="nucleotide sequence ID" value="XM_004998233.1"/>
</dbReference>
<feature type="compositionally biased region" description="Polar residues" evidence="4">
    <location>
        <begin position="453"/>
        <end position="462"/>
    </location>
</feature>
<accession>F2TXK6</accession>
<dbReference type="EMBL" id="GL832956">
    <property type="protein sequence ID" value="EGD76115.1"/>
    <property type="molecule type" value="Genomic_DNA"/>
</dbReference>
<dbReference type="SUPFAM" id="SSF50729">
    <property type="entry name" value="PH domain-like"/>
    <property type="match status" value="1"/>
</dbReference>
<dbReference type="OrthoDB" id="546035at2759"/>
<feature type="repeat" description="ANK" evidence="3">
    <location>
        <begin position="97"/>
        <end position="129"/>
    </location>
</feature>
<dbReference type="PROSITE" id="PS50088">
    <property type="entry name" value="ANK_REPEAT"/>
    <property type="match status" value="3"/>
</dbReference>
<dbReference type="SUPFAM" id="SSF48403">
    <property type="entry name" value="Ankyrin repeat"/>
    <property type="match status" value="1"/>
</dbReference>
<feature type="compositionally biased region" description="Low complexity" evidence="4">
    <location>
        <begin position="521"/>
        <end position="544"/>
    </location>
</feature>
<dbReference type="PROSITE" id="PS50003">
    <property type="entry name" value="PH_DOMAIN"/>
    <property type="match status" value="1"/>
</dbReference>
<protein>
    <recommendedName>
        <fullName evidence="5">PH domain-containing protein</fullName>
    </recommendedName>
</protein>
<dbReference type="SMART" id="SM00233">
    <property type="entry name" value="PH"/>
    <property type="match status" value="1"/>
</dbReference>
<evidence type="ECO:0000256" key="3">
    <source>
        <dbReference type="PROSITE-ProRule" id="PRU00023"/>
    </source>
</evidence>
<dbReference type="InterPro" id="IPR011993">
    <property type="entry name" value="PH-like_dom_sf"/>
</dbReference>
<dbReference type="GeneID" id="16078885"/>
<evidence type="ECO:0000256" key="2">
    <source>
        <dbReference type="ARBA" id="ARBA00023043"/>
    </source>
</evidence>
<dbReference type="PANTHER" id="PTHR24174">
    <property type="entry name" value="ANKYRIN REPEAT AND STERILE ALPHA MOTIF DOMAIN-CONTAINING PROTEIN 1"/>
    <property type="match status" value="1"/>
</dbReference>
<evidence type="ECO:0000313" key="6">
    <source>
        <dbReference type="EMBL" id="EGD76115.1"/>
    </source>
</evidence>
<keyword evidence="7" id="KW-1185">Reference proteome</keyword>
<dbReference type="SMART" id="SM00248">
    <property type="entry name" value="ANK"/>
    <property type="match status" value="5"/>
</dbReference>
<reference evidence="6" key="1">
    <citation type="submission" date="2009-08" db="EMBL/GenBank/DDBJ databases">
        <title>Annotation of Salpingoeca rosetta.</title>
        <authorList>
            <consortium name="The Broad Institute Genome Sequencing Platform"/>
            <person name="Russ C."/>
            <person name="Cuomo C."/>
            <person name="Burger G."/>
            <person name="Gray M.W."/>
            <person name="Holland P.W.H."/>
            <person name="King N."/>
            <person name="Lang F.B.F."/>
            <person name="Roger A.J."/>
            <person name="Ruiz-Trillo I."/>
            <person name="Young S.K."/>
            <person name="Zeng Q."/>
            <person name="Gargeya S."/>
            <person name="Alvarado L."/>
            <person name="Berlin A."/>
            <person name="Chapman S.B."/>
            <person name="Chen Z."/>
            <person name="Freedman E."/>
            <person name="Gellesch M."/>
            <person name="Goldberg J."/>
            <person name="Griggs A."/>
            <person name="Gujja S."/>
            <person name="Heilman E."/>
            <person name="Heiman D."/>
            <person name="Howarth C."/>
            <person name="Mehta T."/>
            <person name="Neiman D."/>
            <person name="Pearson M."/>
            <person name="Roberts A."/>
            <person name="Saif S."/>
            <person name="Shea T."/>
            <person name="Shenoy N."/>
            <person name="Sisk P."/>
            <person name="Stolte C."/>
            <person name="Sykes S."/>
            <person name="White J."/>
            <person name="Yandava C."/>
            <person name="Haas B."/>
            <person name="Nusbaum C."/>
            <person name="Birren B."/>
        </authorList>
    </citation>
    <scope>NUCLEOTIDE SEQUENCE [LARGE SCALE GENOMIC DNA]</scope>
    <source>
        <strain evidence="6">ATCC 50818</strain>
    </source>
</reference>
<evidence type="ECO:0000256" key="1">
    <source>
        <dbReference type="ARBA" id="ARBA00022737"/>
    </source>
</evidence>
<dbReference type="InterPro" id="IPR033635">
    <property type="entry name" value="ANKS1/Caskin"/>
</dbReference>
<evidence type="ECO:0000259" key="5">
    <source>
        <dbReference type="PROSITE" id="PS50003"/>
    </source>
</evidence>
<feature type="compositionally biased region" description="Acidic residues" evidence="4">
    <location>
        <begin position="357"/>
        <end position="374"/>
    </location>
</feature>
<dbReference type="Pfam" id="PF12796">
    <property type="entry name" value="Ank_2"/>
    <property type="match status" value="1"/>
</dbReference>
<keyword evidence="1" id="KW-0677">Repeat</keyword>
<dbReference type="InParanoid" id="F2TXK6"/>
<dbReference type="PANTHER" id="PTHR24174:SF16">
    <property type="entry name" value="CASKIN-2"/>
    <property type="match status" value="1"/>
</dbReference>
<feature type="repeat" description="ANK" evidence="3">
    <location>
        <begin position="64"/>
        <end position="96"/>
    </location>
</feature>
<keyword evidence="2 3" id="KW-0040">ANK repeat</keyword>
<sequence length="720" mass="77362">MAFLFTNKQARSSENTTTAMSTVGGAAGTCGRQLLEGVLAQDVVRVDSLLGRATKTDVNTKDNEGTSCLHHAALLGNSALVDLLLSAGAAVNAQDAKEMTPLHLAAWGGHTAVLSQLLNAGASASSQSANGDTPLHLACQQGSTEAVKQLVDFGANLTAGNDANVTPLMVACERGRAPIVEQFLQLQKTFGHSVVHVQLWKERTSVFEPSSDSHPPQPRDVAFIMRAVERDHAHIIHLLADYGIDLCFPPKNPPIVRAALLRKPWALHALLQHDGLRTLDLSKDERAQVTALTGELEDTRAPVPVLLKLCAILQSKSDLHTSVEDAAGVKQQQQQQQQQQHMKGYMVVPCVEVVFSSDDEDEEEEGDEDREEEDAQVHSDGGAEDTGGNHDDRDGKLGDAASDEGLTPAQGESAPAPTAMEPDATTTPTATTTATSEVRMRKKGRKAPRAADNRQSFLAPSSTHHDDAGVRVRQRSSSIGSARVSAHVRASHIFPPSQAQRASRMCDVLTLDLPAPPPPASSSSSSSSAPRASHSHTAAPAALDIPPPPSKPSPQTPISSTDARKPSASLFAITPSVTEGMQANPHHRHRHLPGRVGAAIGGSVLPDSIIEGSLYKRPRGRTNRIAIAGRLRHRWFVLTEAALSYYEYDGKKAGKLKGYIPLYSILGAQASPADEREFMVLHDTAILRCISACKEERESWMTNINRTCLRVQQESKQQVW</sequence>
<dbReference type="Pfam" id="PF00169">
    <property type="entry name" value="PH"/>
    <property type="match status" value="1"/>
</dbReference>
<dbReference type="STRING" id="946362.F2TXK6"/>
<feature type="compositionally biased region" description="Low complexity" evidence="4">
    <location>
        <begin position="414"/>
        <end position="435"/>
    </location>
</feature>
<dbReference type="InterPro" id="IPR001849">
    <property type="entry name" value="PH_domain"/>
</dbReference>
<feature type="domain" description="PH" evidence="5">
    <location>
        <begin position="607"/>
        <end position="709"/>
    </location>
</feature>
<organism evidence="7">
    <name type="scientific">Salpingoeca rosetta (strain ATCC 50818 / BSB-021)</name>
    <dbReference type="NCBI Taxonomy" id="946362"/>
    <lineage>
        <taxon>Eukaryota</taxon>
        <taxon>Choanoflagellata</taxon>
        <taxon>Craspedida</taxon>
        <taxon>Salpingoecidae</taxon>
        <taxon>Salpingoeca</taxon>
    </lineage>
</organism>
<evidence type="ECO:0000313" key="7">
    <source>
        <dbReference type="Proteomes" id="UP000007799"/>
    </source>
</evidence>
<dbReference type="AlphaFoldDB" id="F2TXK6"/>
<proteinExistence type="predicted"/>
<dbReference type="KEGG" id="sre:PTSG_11646"/>
<feature type="compositionally biased region" description="Basic and acidic residues" evidence="4">
    <location>
        <begin position="387"/>
        <end position="397"/>
    </location>
</feature>
<dbReference type="InterPro" id="IPR036770">
    <property type="entry name" value="Ankyrin_rpt-contain_sf"/>
</dbReference>
<evidence type="ECO:0000256" key="4">
    <source>
        <dbReference type="SAM" id="MobiDB-lite"/>
    </source>
</evidence>
<dbReference type="PROSITE" id="PS50297">
    <property type="entry name" value="ANK_REP_REGION"/>
    <property type="match status" value="3"/>
</dbReference>
<dbReference type="Pfam" id="PF00023">
    <property type="entry name" value="Ank"/>
    <property type="match status" value="1"/>
</dbReference>
<feature type="region of interest" description="Disordered" evidence="4">
    <location>
        <begin position="357"/>
        <end position="567"/>
    </location>
</feature>
<dbReference type="Gene3D" id="1.25.40.20">
    <property type="entry name" value="Ankyrin repeat-containing domain"/>
    <property type="match status" value="1"/>
</dbReference>
<feature type="repeat" description="ANK" evidence="3">
    <location>
        <begin position="130"/>
        <end position="162"/>
    </location>
</feature>
<dbReference type="Proteomes" id="UP000007799">
    <property type="component" value="Unassembled WGS sequence"/>
</dbReference>